<evidence type="ECO:0000256" key="9">
    <source>
        <dbReference type="ARBA" id="ARBA00022989"/>
    </source>
</evidence>
<evidence type="ECO:0000256" key="14">
    <source>
        <dbReference type="ARBA" id="ARBA00032361"/>
    </source>
</evidence>
<gene>
    <name evidence="17" type="primary">pssA</name>
    <name evidence="17" type="ORF">KJB30_01600</name>
</gene>
<evidence type="ECO:0000256" key="15">
    <source>
        <dbReference type="RuleBase" id="RU003750"/>
    </source>
</evidence>
<evidence type="ECO:0000256" key="5">
    <source>
        <dbReference type="ARBA" id="ARBA00017171"/>
    </source>
</evidence>
<evidence type="ECO:0000256" key="6">
    <source>
        <dbReference type="ARBA" id="ARBA00022516"/>
    </source>
</evidence>
<dbReference type="PANTHER" id="PTHR14269">
    <property type="entry name" value="CDP-DIACYLGLYCEROL--GLYCEROL-3-PHOSPHATE 3-PHOSPHATIDYLTRANSFERASE-RELATED"/>
    <property type="match status" value="1"/>
</dbReference>
<comment type="caution">
    <text evidence="17">The sequence shown here is derived from an EMBL/GenBank/DDBJ whole genome shotgun (WGS) entry which is preliminary data.</text>
</comment>
<evidence type="ECO:0000256" key="2">
    <source>
        <dbReference type="ARBA" id="ARBA00004127"/>
    </source>
</evidence>
<dbReference type="Proteomes" id="UP000784128">
    <property type="component" value="Unassembled WGS sequence"/>
</dbReference>
<evidence type="ECO:0000313" key="17">
    <source>
        <dbReference type="EMBL" id="MBT1070470.1"/>
    </source>
</evidence>
<comment type="catalytic activity">
    <reaction evidence="1">
        <text>a CDP-1,2-diacyl-sn-glycerol + L-serine = a 1,2-diacyl-sn-glycero-3-phospho-L-serine + CMP + H(+)</text>
        <dbReference type="Rhea" id="RHEA:16913"/>
        <dbReference type="ChEBI" id="CHEBI:15378"/>
        <dbReference type="ChEBI" id="CHEBI:33384"/>
        <dbReference type="ChEBI" id="CHEBI:57262"/>
        <dbReference type="ChEBI" id="CHEBI:58332"/>
        <dbReference type="ChEBI" id="CHEBI:60377"/>
        <dbReference type="EC" id="2.7.8.8"/>
    </reaction>
</comment>
<dbReference type="RefSeq" id="WP_214296170.1">
    <property type="nucleotide sequence ID" value="NZ_JAHDYS010000001.1"/>
</dbReference>
<dbReference type="InterPro" id="IPR050324">
    <property type="entry name" value="CDP-alcohol_PTase-I"/>
</dbReference>
<keyword evidence="11 16" id="KW-0472">Membrane</keyword>
<evidence type="ECO:0000256" key="13">
    <source>
        <dbReference type="ARBA" id="ARBA00023264"/>
    </source>
</evidence>
<keyword evidence="12" id="KW-0594">Phospholipid biosynthesis</keyword>
<keyword evidence="6" id="KW-0444">Lipid biosynthesis</keyword>
<feature type="transmembrane region" description="Helical" evidence="16">
    <location>
        <begin position="143"/>
        <end position="162"/>
    </location>
</feature>
<feature type="transmembrane region" description="Helical" evidence="16">
    <location>
        <begin position="23"/>
        <end position="43"/>
    </location>
</feature>
<name>A0ABS5U484_9BACT</name>
<keyword evidence="13" id="KW-1208">Phospholipid metabolism</keyword>
<evidence type="ECO:0000256" key="1">
    <source>
        <dbReference type="ARBA" id="ARBA00000287"/>
    </source>
</evidence>
<evidence type="ECO:0000256" key="4">
    <source>
        <dbReference type="ARBA" id="ARBA00013174"/>
    </source>
</evidence>
<evidence type="ECO:0000313" key="18">
    <source>
        <dbReference type="Proteomes" id="UP000784128"/>
    </source>
</evidence>
<evidence type="ECO:0000256" key="8">
    <source>
        <dbReference type="ARBA" id="ARBA00022692"/>
    </source>
</evidence>
<dbReference type="InterPro" id="IPR043130">
    <property type="entry name" value="CDP-OH_PTrfase_TM_dom"/>
</dbReference>
<sequence length="277" mass="30862">MTTINDENQEETVEKAESIKRGIYVLPNLVTTGSLFAGFYSMVSTLNGNYSAAAIWIFVSAVFDGLDGKVARMTGTTSKFGVEYDSLADLVAFGVTPALMVYAWALKPFGRIGWLAAFLFVACGALRLARFNVQVNTVESKRFVGLPIPAAASMVAATVLLFHHLNRLPQEFIQNPFMFKRLAIITLIYLLAFLMVSNFRYYSFKDPAFIKRQPFGFLLLAIVLLIIVAAEPVVMTFAIMLCYVLSGPADFILTWPRRRRLEKAVHKGHEASHRDGE</sequence>
<dbReference type="PROSITE" id="PS00379">
    <property type="entry name" value="CDP_ALCOHOL_P_TRANSF"/>
    <property type="match status" value="1"/>
</dbReference>
<dbReference type="InterPro" id="IPR004533">
    <property type="entry name" value="CDP-diaglyc--ser_O-PTrfase"/>
</dbReference>
<organism evidence="17 18">
    <name type="scientific">Pelotalea chapellei</name>
    <dbReference type="NCBI Taxonomy" id="44671"/>
    <lineage>
        <taxon>Bacteria</taxon>
        <taxon>Pseudomonadati</taxon>
        <taxon>Thermodesulfobacteriota</taxon>
        <taxon>Desulfuromonadia</taxon>
        <taxon>Geobacterales</taxon>
        <taxon>Geobacteraceae</taxon>
        <taxon>Pelotalea</taxon>
    </lineage>
</organism>
<evidence type="ECO:0000256" key="16">
    <source>
        <dbReference type="SAM" id="Phobius"/>
    </source>
</evidence>
<evidence type="ECO:0000256" key="12">
    <source>
        <dbReference type="ARBA" id="ARBA00023209"/>
    </source>
</evidence>
<evidence type="ECO:0000256" key="3">
    <source>
        <dbReference type="ARBA" id="ARBA00010441"/>
    </source>
</evidence>
<feature type="transmembrane region" description="Helical" evidence="16">
    <location>
        <begin position="112"/>
        <end position="131"/>
    </location>
</feature>
<comment type="similarity">
    <text evidence="3 15">Belongs to the CDP-alcohol phosphatidyltransferase class-I family.</text>
</comment>
<reference evidence="17 18" key="1">
    <citation type="submission" date="2021-05" db="EMBL/GenBank/DDBJ databases">
        <title>The draft genome of Geobacter chapellei DSM 13688.</title>
        <authorList>
            <person name="Xu Z."/>
            <person name="Masuda Y."/>
            <person name="Itoh H."/>
            <person name="Senoo K."/>
        </authorList>
    </citation>
    <scope>NUCLEOTIDE SEQUENCE [LARGE SCALE GENOMIC DNA]</scope>
    <source>
        <strain evidence="17 18">DSM 13688</strain>
    </source>
</reference>
<feature type="transmembrane region" description="Helical" evidence="16">
    <location>
        <begin position="182"/>
        <end position="202"/>
    </location>
</feature>
<keyword evidence="9 16" id="KW-1133">Transmembrane helix</keyword>
<protein>
    <recommendedName>
        <fullName evidence="5">CDP-diacylglycerol--serine O-phosphatidyltransferase</fullName>
        <ecNumber evidence="4">2.7.8.8</ecNumber>
    </recommendedName>
    <alternativeName>
        <fullName evidence="14">Phosphatidylserine synthase</fullName>
    </alternativeName>
</protein>
<accession>A0ABS5U484</accession>
<dbReference type="NCBIfam" id="TIGR00473">
    <property type="entry name" value="pssA"/>
    <property type="match status" value="1"/>
</dbReference>
<dbReference type="EC" id="2.7.8.8" evidence="4"/>
<evidence type="ECO:0000256" key="11">
    <source>
        <dbReference type="ARBA" id="ARBA00023136"/>
    </source>
</evidence>
<dbReference type="InterPro" id="IPR048254">
    <property type="entry name" value="CDP_ALCOHOL_P_TRANSF_CS"/>
</dbReference>
<evidence type="ECO:0000256" key="7">
    <source>
        <dbReference type="ARBA" id="ARBA00022679"/>
    </source>
</evidence>
<keyword evidence="18" id="KW-1185">Reference proteome</keyword>
<dbReference type="EMBL" id="JAHDYS010000001">
    <property type="protein sequence ID" value="MBT1070470.1"/>
    <property type="molecule type" value="Genomic_DNA"/>
</dbReference>
<feature type="transmembrane region" description="Helical" evidence="16">
    <location>
        <begin position="214"/>
        <end position="230"/>
    </location>
</feature>
<comment type="subcellular location">
    <subcellularLocation>
        <location evidence="2">Endomembrane system</location>
        <topology evidence="2">Multi-pass membrane protein</topology>
    </subcellularLocation>
</comment>
<dbReference type="GO" id="GO:0003882">
    <property type="term" value="F:CDP-diacylglycerol-serine O-phosphatidyltransferase activity"/>
    <property type="evidence" value="ECO:0007669"/>
    <property type="project" value="UniProtKB-EC"/>
</dbReference>
<dbReference type="PANTHER" id="PTHR14269:SF61">
    <property type="entry name" value="CDP-DIACYLGLYCEROL--SERINE O-PHOSPHATIDYLTRANSFERASE"/>
    <property type="match status" value="1"/>
</dbReference>
<dbReference type="Gene3D" id="1.20.120.1760">
    <property type="match status" value="1"/>
</dbReference>
<keyword evidence="7 15" id="KW-0808">Transferase</keyword>
<keyword evidence="8 16" id="KW-0812">Transmembrane</keyword>
<proteinExistence type="inferred from homology"/>
<keyword evidence="10" id="KW-0443">Lipid metabolism</keyword>
<dbReference type="Pfam" id="PF01066">
    <property type="entry name" value="CDP-OH_P_transf"/>
    <property type="match status" value="1"/>
</dbReference>
<dbReference type="InterPro" id="IPR000462">
    <property type="entry name" value="CDP-OH_P_trans"/>
</dbReference>
<evidence type="ECO:0000256" key="10">
    <source>
        <dbReference type="ARBA" id="ARBA00023098"/>
    </source>
</evidence>